<feature type="transmembrane region" description="Helical" evidence="7">
    <location>
        <begin position="212"/>
        <end position="231"/>
    </location>
</feature>
<comment type="similarity">
    <text evidence="2">Belongs to the DedA family.</text>
</comment>
<dbReference type="Pfam" id="PF09335">
    <property type="entry name" value="VTT_dom"/>
    <property type="match status" value="1"/>
</dbReference>
<feature type="transmembrane region" description="Helical" evidence="7">
    <location>
        <begin position="263"/>
        <end position="280"/>
    </location>
</feature>
<evidence type="ECO:0000313" key="9">
    <source>
        <dbReference type="EMBL" id="TDQ38610.1"/>
    </source>
</evidence>
<keyword evidence="6 7" id="KW-0472">Membrane</keyword>
<dbReference type="OrthoDB" id="9780918at2"/>
<dbReference type="Pfam" id="PF01569">
    <property type="entry name" value="PAP2"/>
    <property type="match status" value="1"/>
</dbReference>
<feature type="transmembrane region" description="Helical" evidence="7">
    <location>
        <begin position="180"/>
        <end position="200"/>
    </location>
</feature>
<dbReference type="Proteomes" id="UP000294575">
    <property type="component" value="Unassembled WGS sequence"/>
</dbReference>
<dbReference type="Gene3D" id="1.20.144.10">
    <property type="entry name" value="Phosphatidic acid phosphatase type 2/haloperoxidase"/>
    <property type="match status" value="2"/>
</dbReference>
<evidence type="ECO:0000256" key="5">
    <source>
        <dbReference type="ARBA" id="ARBA00022989"/>
    </source>
</evidence>
<organism evidence="9 10">
    <name type="scientific">Thiopseudomonas denitrificans</name>
    <dbReference type="NCBI Taxonomy" id="1501432"/>
    <lineage>
        <taxon>Bacteria</taxon>
        <taxon>Pseudomonadati</taxon>
        <taxon>Pseudomonadota</taxon>
        <taxon>Gammaproteobacteria</taxon>
        <taxon>Pseudomonadales</taxon>
        <taxon>Pseudomonadaceae</taxon>
        <taxon>Thiopseudomonas</taxon>
    </lineage>
</organism>
<feature type="transmembrane region" description="Helical" evidence="7">
    <location>
        <begin position="412"/>
        <end position="432"/>
    </location>
</feature>
<evidence type="ECO:0000256" key="6">
    <source>
        <dbReference type="ARBA" id="ARBA00023136"/>
    </source>
</evidence>
<dbReference type="InterPro" id="IPR032818">
    <property type="entry name" value="DedA-like"/>
</dbReference>
<feature type="transmembrane region" description="Helical" evidence="7">
    <location>
        <begin position="146"/>
        <end position="168"/>
    </location>
</feature>
<feature type="transmembrane region" description="Helical" evidence="7">
    <location>
        <begin position="328"/>
        <end position="346"/>
    </location>
</feature>
<feature type="transmembrane region" description="Helical" evidence="7">
    <location>
        <begin position="381"/>
        <end position="400"/>
    </location>
</feature>
<dbReference type="EMBL" id="SNYK01000004">
    <property type="protein sequence ID" value="TDQ38610.1"/>
    <property type="molecule type" value="Genomic_DNA"/>
</dbReference>
<dbReference type="InterPro" id="IPR000326">
    <property type="entry name" value="PAP2/HPO"/>
</dbReference>
<dbReference type="SUPFAM" id="SSF48317">
    <property type="entry name" value="Acid phosphatase/Vanadium-dependent haloperoxidase"/>
    <property type="match status" value="1"/>
</dbReference>
<evidence type="ECO:0000313" key="10">
    <source>
        <dbReference type="Proteomes" id="UP000294575"/>
    </source>
</evidence>
<evidence type="ECO:0000259" key="8">
    <source>
        <dbReference type="SMART" id="SM00014"/>
    </source>
</evidence>
<evidence type="ECO:0000256" key="3">
    <source>
        <dbReference type="ARBA" id="ARBA00022475"/>
    </source>
</evidence>
<keyword evidence="4 7" id="KW-0812">Transmembrane</keyword>
<dbReference type="InterPro" id="IPR036938">
    <property type="entry name" value="PAP2/HPO_sf"/>
</dbReference>
<reference evidence="9 10" key="1">
    <citation type="submission" date="2019-03" db="EMBL/GenBank/DDBJ databases">
        <title>Genomic Encyclopedia of Type Strains, Phase IV (KMG-IV): sequencing the most valuable type-strain genomes for metagenomic binning, comparative biology and taxonomic classification.</title>
        <authorList>
            <person name="Goeker M."/>
        </authorList>
    </citation>
    <scope>NUCLEOTIDE SEQUENCE [LARGE SCALE GENOMIC DNA]</scope>
    <source>
        <strain evidence="9 10">DSM 28679</strain>
    </source>
</reference>
<dbReference type="PANTHER" id="PTHR30353">
    <property type="entry name" value="INNER MEMBRANE PROTEIN DEDA-RELATED"/>
    <property type="match status" value="1"/>
</dbReference>
<dbReference type="RefSeq" id="WP_101496318.1">
    <property type="nucleotide sequence ID" value="NZ_LNJZ01000005.1"/>
</dbReference>
<dbReference type="AlphaFoldDB" id="A0A4R6TXJ6"/>
<dbReference type="InterPro" id="IPR032816">
    <property type="entry name" value="VTT_dom"/>
</dbReference>
<feature type="transmembrane region" description="Helical" evidence="7">
    <location>
        <begin position="287"/>
        <end position="308"/>
    </location>
</feature>
<evidence type="ECO:0000256" key="7">
    <source>
        <dbReference type="SAM" id="Phobius"/>
    </source>
</evidence>
<dbReference type="GO" id="GO:0005886">
    <property type="term" value="C:plasma membrane"/>
    <property type="evidence" value="ECO:0007669"/>
    <property type="project" value="UniProtKB-SubCell"/>
</dbReference>
<comment type="subcellular location">
    <subcellularLocation>
        <location evidence="1">Cell membrane</location>
        <topology evidence="1">Multi-pass membrane protein</topology>
    </subcellularLocation>
</comment>
<sequence>MSEMSEFFAPLFDWLALHPHWLGVSIFLIILVECTALIGIIWPGVILVFSAALLAGQAGAALWPLALLAWLAAFLGNSGSYLLGARLQAGVHRLPLLRKHPQWLAQAEVHLSSYGGASLFFGHFIGPLRPVLPMLAGMLHMSGKRFILINACSAGIWSLSAVIPGWLAGAALDSTPPPGFWPQALLLTGGFGLLIASGIWLGRTRQPHRHALLALLTGLLLLAMLAGWPWLQVFDLYLQQLILGLSSSALDKLMLVLTQLGDVKLQIMLDALLCLLLLLYRARTALLFAATSLMGATLLNALFKAVVARIRPHLLPQVLDGYSMPSGHSVRAFTFFLVIAILFGMARRWQLRTFLIALACLPASLVALSRVYLTAHWPTDVLAGALLATFSCALALSLFCRNHSPAPLPGRFWLLQGSLSLVIFILFVLWSFSATASKYNLF</sequence>
<feature type="transmembrane region" description="Helical" evidence="7">
    <location>
        <begin position="20"/>
        <end position="49"/>
    </location>
</feature>
<accession>A0A4R6TXJ6</accession>
<keyword evidence="10" id="KW-1185">Reference proteome</keyword>
<name>A0A4R6TXJ6_9GAMM</name>
<dbReference type="PANTHER" id="PTHR30353:SF15">
    <property type="entry name" value="INNER MEMBRANE PROTEIN YABI"/>
    <property type="match status" value="1"/>
</dbReference>
<evidence type="ECO:0000256" key="2">
    <source>
        <dbReference type="ARBA" id="ARBA00010792"/>
    </source>
</evidence>
<feature type="transmembrane region" description="Helical" evidence="7">
    <location>
        <begin position="353"/>
        <end position="375"/>
    </location>
</feature>
<evidence type="ECO:0000256" key="1">
    <source>
        <dbReference type="ARBA" id="ARBA00004651"/>
    </source>
</evidence>
<proteinExistence type="inferred from homology"/>
<feature type="domain" description="Phosphatidic acid phosphatase type 2/haloperoxidase" evidence="8">
    <location>
        <begin position="285"/>
        <end position="396"/>
    </location>
</feature>
<keyword evidence="5 7" id="KW-1133">Transmembrane helix</keyword>
<evidence type="ECO:0000256" key="4">
    <source>
        <dbReference type="ARBA" id="ARBA00022692"/>
    </source>
</evidence>
<gene>
    <name evidence="9" type="ORF">DFQ45_104190</name>
</gene>
<keyword evidence="3" id="KW-1003">Cell membrane</keyword>
<dbReference type="CDD" id="cd03392">
    <property type="entry name" value="PAP2_like_2"/>
    <property type="match status" value="1"/>
</dbReference>
<dbReference type="SMART" id="SM00014">
    <property type="entry name" value="acidPPc"/>
    <property type="match status" value="1"/>
</dbReference>
<protein>
    <submittedName>
        <fullName evidence="9">Undecaprenyl-diphosphatase</fullName>
    </submittedName>
</protein>
<comment type="caution">
    <text evidence="9">The sequence shown here is derived from an EMBL/GenBank/DDBJ whole genome shotgun (WGS) entry which is preliminary data.</text>
</comment>